<keyword evidence="6 10" id="KW-0238">DNA-binding</keyword>
<dbReference type="SUPFAM" id="SSF52540">
    <property type="entry name" value="P-loop containing nucleoside triphosphate hydrolases"/>
    <property type="match status" value="1"/>
</dbReference>
<dbReference type="NCBIfam" id="TIGR02012">
    <property type="entry name" value="tigrfam_recA"/>
    <property type="match status" value="1"/>
</dbReference>
<dbReference type="SUPFAM" id="SSF54752">
    <property type="entry name" value="RecA protein, C-terminal domain"/>
    <property type="match status" value="1"/>
</dbReference>
<evidence type="ECO:0000256" key="3">
    <source>
        <dbReference type="ARBA" id="ARBA00022741"/>
    </source>
</evidence>
<dbReference type="GO" id="GO:0005829">
    <property type="term" value="C:cytosol"/>
    <property type="evidence" value="ECO:0007669"/>
    <property type="project" value="TreeGrafter"/>
</dbReference>
<dbReference type="GO" id="GO:0140664">
    <property type="term" value="F:ATP-dependent DNA damage sensor activity"/>
    <property type="evidence" value="ECO:0007669"/>
    <property type="project" value="InterPro"/>
</dbReference>
<dbReference type="Pfam" id="PF00154">
    <property type="entry name" value="RecA_N"/>
    <property type="match status" value="1"/>
</dbReference>
<dbReference type="GO" id="GO:0009432">
    <property type="term" value="P:SOS response"/>
    <property type="evidence" value="ECO:0007669"/>
    <property type="project" value="UniProtKB-UniRule"/>
</dbReference>
<keyword evidence="9 10" id="KW-0742">SOS response</keyword>
<evidence type="ECO:0000256" key="10">
    <source>
        <dbReference type="HAMAP-Rule" id="MF_00268"/>
    </source>
</evidence>
<evidence type="ECO:0000256" key="11">
    <source>
        <dbReference type="RuleBase" id="RU000526"/>
    </source>
</evidence>
<dbReference type="PROSITE" id="PS00321">
    <property type="entry name" value="RECA_1"/>
    <property type="match status" value="1"/>
</dbReference>
<evidence type="ECO:0000256" key="4">
    <source>
        <dbReference type="ARBA" id="ARBA00022763"/>
    </source>
</evidence>
<dbReference type="InterPro" id="IPR003593">
    <property type="entry name" value="AAA+_ATPase"/>
</dbReference>
<dbReference type="PANTHER" id="PTHR45900:SF1">
    <property type="entry name" value="MITOCHONDRIAL DNA REPAIR PROTEIN RECA HOMOLOG-RELATED"/>
    <property type="match status" value="1"/>
</dbReference>
<dbReference type="InterPro" id="IPR049428">
    <property type="entry name" value="RecA-like_N"/>
</dbReference>
<evidence type="ECO:0000256" key="6">
    <source>
        <dbReference type="ARBA" id="ARBA00023125"/>
    </source>
</evidence>
<keyword evidence="16" id="KW-1185">Reference proteome</keyword>
<dbReference type="SMART" id="SM00382">
    <property type="entry name" value="AAA"/>
    <property type="match status" value="1"/>
</dbReference>
<dbReference type="Gene3D" id="3.40.50.300">
    <property type="entry name" value="P-loop containing nucleotide triphosphate hydrolases"/>
    <property type="match status" value="1"/>
</dbReference>
<gene>
    <name evidence="10 15" type="primary">recA</name>
    <name evidence="15" type="ORF">EKH79_01045</name>
</gene>
<dbReference type="PROSITE" id="PS50162">
    <property type="entry name" value="RECA_2"/>
    <property type="match status" value="1"/>
</dbReference>
<keyword evidence="8 10" id="KW-0234">DNA repair</keyword>
<evidence type="ECO:0000256" key="7">
    <source>
        <dbReference type="ARBA" id="ARBA00023172"/>
    </source>
</evidence>
<comment type="subcellular location">
    <subcellularLocation>
        <location evidence="10">Cytoplasm</location>
    </subcellularLocation>
</comment>
<evidence type="ECO:0000313" key="16">
    <source>
        <dbReference type="Proteomes" id="UP000267077"/>
    </source>
</evidence>
<dbReference type="InterPro" id="IPR020587">
    <property type="entry name" value="RecA_monomer-monomer_interface"/>
</dbReference>
<feature type="domain" description="RecA family profile 1" evidence="13">
    <location>
        <begin position="35"/>
        <end position="194"/>
    </location>
</feature>
<keyword evidence="3 10" id="KW-0547">Nucleotide-binding</keyword>
<evidence type="ECO:0000256" key="2">
    <source>
        <dbReference type="ARBA" id="ARBA00015553"/>
    </source>
</evidence>
<dbReference type="PANTHER" id="PTHR45900">
    <property type="entry name" value="RECA"/>
    <property type="match status" value="1"/>
</dbReference>
<accession>A0A432LYA9</accession>
<keyword evidence="7 10" id="KW-0233">DNA recombination</keyword>
<evidence type="ECO:0000256" key="5">
    <source>
        <dbReference type="ARBA" id="ARBA00022840"/>
    </source>
</evidence>
<dbReference type="Proteomes" id="UP000267077">
    <property type="component" value="Unassembled WGS sequence"/>
</dbReference>
<comment type="caution">
    <text evidence="15">The sequence shown here is derived from an EMBL/GenBank/DDBJ whole genome shotgun (WGS) entry which is preliminary data.</text>
</comment>
<dbReference type="RefSeq" id="WP_126671958.1">
    <property type="nucleotide sequence ID" value="NZ_RYZR01000001.1"/>
</dbReference>
<dbReference type="FunFam" id="3.40.50.300:FF:000087">
    <property type="entry name" value="Recombinase RecA"/>
    <property type="match status" value="1"/>
</dbReference>
<proteinExistence type="inferred from homology"/>
<keyword evidence="4 10" id="KW-0227">DNA damage</keyword>
<feature type="binding site" evidence="10">
    <location>
        <begin position="65"/>
        <end position="72"/>
    </location>
    <ligand>
        <name>ATP</name>
        <dbReference type="ChEBI" id="CHEBI:30616"/>
    </ligand>
</feature>
<dbReference type="GO" id="GO:0006281">
    <property type="term" value="P:DNA repair"/>
    <property type="evidence" value="ECO:0007669"/>
    <property type="project" value="UniProtKB-UniRule"/>
</dbReference>
<comment type="similarity">
    <text evidence="1 10 12">Belongs to the RecA family.</text>
</comment>
<evidence type="ECO:0000259" key="14">
    <source>
        <dbReference type="PROSITE" id="PS50163"/>
    </source>
</evidence>
<protein>
    <recommendedName>
        <fullName evidence="2 10">Protein RecA</fullName>
    </recommendedName>
    <alternativeName>
        <fullName evidence="10 11">Recombinase A</fullName>
    </alternativeName>
</protein>
<evidence type="ECO:0000313" key="15">
    <source>
        <dbReference type="EMBL" id="RUL67247.1"/>
    </source>
</evidence>
<evidence type="ECO:0000256" key="12">
    <source>
        <dbReference type="RuleBase" id="RU004527"/>
    </source>
</evidence>
<dbReference type="HAMAP" id="MF_00268">
    <property type="entry name" value="RecA"/>
    <property type="match status" value="1"/>
</dbReference>
<dbReference type="InterPro" id="IPR027417">
    <property type="entry name" value="P-loop_NTPase"/>
</dbReference>
<dbReference type="AlphaFoldDB" id="A0A432LYA9"/>
<dbReference type="InterPro" id="IPR049261">
    <property type="entry name" value="RecA-like_C"/>
</dbReference>
<dbReference type="InterPro" id="IPR020584">
    <property type="entry name" value="DNA_recomb/repair_RecA_CS"/>
</dbReference>
<dbReference type="PRINTS" id="PR00142">
    <property type="entry name" value="RECA"/>
</dbReference>
<evidence type="ECO:0000256" key="8">
    <source>
        <dbReference type="ARBA" id="ARBA00023204"/>
    </source>
</evidence>
<keyword evidence="5 10" id="KW-0067">ATP-binding</keyword>
<dbReference type="OrthoDB" id="9776733at2"/>
<sequence length="344" mass="36885">MDDNKRKALASALGQIEKQFGKGAVMRLGDRIDDVIETVSTGSLGLDIALGVGGLPRGRVVEIYGPESSGKTTLTLQAIASCQKNGGTAAFVDAEHALDPSYAQKLGVNVDDLLVSQPDTGEQALEIADMLVRSGAVDMVVVDSVAALTPKAEIEGEMGDSHVGLHARLMSQALRKLTANIKKSNCLVIFINQIRMKIGVMFGSPETTTGGNALKFYASVRLDIRRIGAVKKGEEVIGSETRVKVVKNKVAPPFRQAEFEILYGEGTSREGEIIELGVAQNLIDKSGAWYSYKGERIGQGKENVRQFLRDNPKIADELDQELRSRLLVTGGGAKATSEEALEEA</sequence>
<dbReference type="PROSITE" id="PS50163">
    <property type="entry name" value="RECA_3"/>
    <property type="match status" value="1"/>
</dbReference>
<keyword evidence="10" id="KW-0963">Cytoplasm</keyword>
<name>A0A432LYA9_9GAMM</name>
<feature type="domain" description="RecA family profile 2" evidence="14">
    <location>
        <begin position="199"/>
        <end position="272"/>
    </location>
</feature>
<evidence type="ECO:0000259" key="13">
    <source>
        <dbReference type="PROSITE" id="PS50162"/>
    </source>
</evidence>
<dbReference type="EMBL" id="RYZR01000001">
    <property type="protein sequence ID" value="RUL67247.1"/>
    <property type="molecule type" value="Genomic_DNA"/>
</dbReference>
<organism evidence="15 16">
    <name type="scientific">Dyella dinghuensis</name>
    <dbReference type="NCBI Taxonomy" id="1920169"/>
    <lineage>
        <taxon>Bacteria</taxon>
        <taxon>Pseudomonadati</taxon>
        <taxon>Pseudomonadota</taxon>
        <taxon>Gammaproteobacteria</taxon>
        <taxon>Lysobacterales</taxon>
        <taxon>Rhodanobacteraceae</taxon>
        <taxon>Dyella</taxon>
    </lineage>
</organism>
<dbReference type="GO" id="GO:0005524">
    <property type="term" value="F:ATP binding"/>
    <property type="evidence" value="ECO:0007669"/>
    <property type="project" value="UniProtKB-UniRule"/>
</dbReference>
<dbReference type="InterPro" id="IPR020588">
    <property type="entry name" value="RecA_ATP-bd"/>
</dbReference>
<dbReference type="GO" id="GO:0006310">
    <property type="term" value="P:DNA recombination"/>
    <property type="evidence" value="ECO:0007669"/>
    <property type="project" value="UniProtKB-UniRule"/>
</dbReference>
<evidence type="ECO:0000256" key="1">
    <source>
        <dbReference type="ARBA" id="ARBA00009391"/>
    </source>
</evidence>
<dbReference type="InterPro" id="IPR023400">
    <property type="entry name" value="RecA_C_sf"/>
</dbReference>
<dbReference type="GO" id="GO:0003697">
    <property type="term" value="F:single-stranded DNA binding"/>
    <property type="evidence" value="ECO:0007669"/>
    <property type="project" value="UniProtKB-UniRule"/>
</dbReference>
<dbReference type="GO" id="GO:0003684">
    <property type="term" value="F:damaged DNA binding"/>
    <property type="evidence" value="ECO:0007669"/>
    <property type="project" value="UniProtKB-UniRule"/>
</dbReference>
<dbReference type="CDD" id="cd00983">
    <property type="entry name" value="RecA"/>
    <property type="match status" value="1"/>
</dbReference>
<comment type="function">
    <text evidence="10">Can catalyze the hydrolysis of ATP in the presence of single-stranded DNA, the ATP-dependent uptake of single-stranded DNA by duplex DNA, and the ATP-dependent hybridization of homologous single-stranded DNAs. It interacts with LexA causing its activation and leading to its autocatalytic cleavage.</text>
</comment>
<dbReference type="Pfam" id="PF21096">
    <property type="entry name" value="RecA_C"/>
    <property type="match status" value="1"/>
</dbReference>
<dbReference type="InterPro" id="IPR013765">
    <property type="entry name" value="DNA_recomb/repair_RecA"/>
</dbReference>
<reference evidence="15 16" key="1">
    <citation type="submission" date="2018-12" db="EMBL/GenBank/DDBJ databases">
        <title>Dyella dinghuensis sp. nov. DHOA06 and Dyella choica sp. nov. 4M-K27, isolated from forest soil.</title>
        <authorList>
            <person name="Qiu L.-H."/>
            <person name="Gao Z.-H."/>
        </authorList>
    </citation>
    <scope>NUCLEOTIDE SEQUENCE [LARGE SCALE GENOMIC DNA]</scope>
    <source>
        <strain evidence="15 16">DHOA06</strain>
    </source>
</reference>
<evidence type="ECO:0000256" key="9">
    <source>
        <dbReference type="ARBA" id="ARBA00023236"/>
    </source>
</evidence>